<evidence type="ECO:0000313" key="6">
    <source>
        <dbReference type="EMBL" id="MFC7201856.1"/>
    </source>
</evidence>
<keyword evidence="7" id="KW-1185">Reference proteome</keyword>
<dbReference type="EMBL" id="JBHTAR010000012">
    <property type="protein sequence ID" value="MFC7201856.1"/>
    <property type="molecule type" value="Genomic_DNA"/>
</dbReference>
<keyword evidence="5" id="KW-0560">Oxidoreductase</keyword>
<evidence type="ECO:0000313" key="5">
    <source>
        <dbReference type="EMBL" id="MFC7201832.1"/>
    </source>
</evidence>
<dbReference type="RefSeq" id="WP_279528531.1">
    <property type="nucleotide sequence ID" value="NZ_CP122312.1"/>
</dbReference>
<dbReference type="InterPro" id="IPR036812">
    <property type="entry name" value="NAD(P)_OxRdtase_dom_sf"/>
</dbReference>
<gene>
    <name evidence="3" type="ORF">ACFQJ9_00425</name>
    <name evidence="4" type="ORF">ACFQJ9_20715</name>
    <name evidence="5" type="ORF">ACFQJ9_20935</name>
    <name evidence="6" type="ORF">ACFQJ9_21090</name>
</gene>
<dbReference type="PANTHER" id="PTHR43312:SF1">
    <property type="entry name" value="NADP-DEPENDENT OXIDOREDUCTASE DOMAIN-CONTAINING PROTEIN"/>
    <property type="match status" value="1"/>
</dbReference>
<feature type="region of interest" description="Disordered" evidence="1">
    <location>
        <begin position="275"/>
        <end position="299"/>
    </location>
</feature>
<protein>
    <submittedName>
        <fullName evidence="5">Aldo/keto reductase</fullName>
        <ecNumber evidence="5">1.1.1.-</ecNumber>
    </submittedName>
</protein>
<comment type="caution">
    <text evidence="5">The sequence shown here is derived from an EMBL/GenBank/DDBJ whole genome shotgun (WGS) entry which is preliminary data.</text>
</comment>
<dbReference type="CDD" id="cd19100">
    <property type="entry name" value="AKR_unchar"/>
    <property type="match status" value="1"/>
</dbReference>
<dbReference type="EC" id="1.1.1.-" evidence="5"/>
<name>A0ABD5Z9B4_9EURY</name>
<dbReference type="Gene3D" id="3.20.20.100">
    <property type="entry name" value="NADP-dependent oxidoreductase domain"/>
    <property type="match status" value="1"/>
</dbReference>
<dbReference type="InterPro" id="IPR023210">
    <property type="entry name" value="NADP_OxRdtase_dom"/>
</dbReference>
<dbReference type="PANTHER" id="PTHR43312">
    <property type="entry name" value="D-THREO-ALDOSE 1-DEHYDROGENASE"/>
    <property type="match status" value="1"/>
</dbReference>
<sequence>METRTLGQTGHESSILTFGAYLLDYLEQSDANQTVELALDHGVNHFDVAPDYGDAELKLGPKLREHREEIFLGCKTVERTYEGAKHKLERSLDRLGVDTIDLYQFHGLESEAELDTITGETDDPGALKAFREAQEEGKIDHIGLTCHAHPHLVLDTIDRIPDLESVMFPLNFTVLGKAEEDARYDYGKVLERAAEEDLGTIGLKAFAKGSWPADLPYDQRHYGTWYEPYDTQEAMNDCANYALSQEVTTITNPGDPKLFKMALDAAENYTELDAEEQADLEARGRENDSPVPAQLGMTD</sequence>
<dbReference type="InterPro" id="IPR053135">
    <property type="entry name" value="AKR2_Oxidoreductase"/>
</dbReference>
<organism evidence="5 7">
    <name type="scientific">Halospeciosus flavus</name>
    <dbReference type="NCBI Taxonomy" id="3032283"/>
    <lineage>
        <taxon>Archaea</taxon>
        <taxon>Methanobacteriati</taxon>
        <taxon>Methanobacteriota</taxon>
        <taxon>Stenosarchaea group</taxon>
        <taxon>Halobacteria</taxon>
        <taxon>Halobacteriales</taxon>
        <taxon>Halobacteriaceae</taxon>
        <taxon>Halospeciosus</taxon>
    </lineage>
</organism>
<dbReference type="SUPFAM" id="SSF51430">
    <property type="entry name" value="NAD(P)-linked oxidoreductase"/>
    <property type="match status" value="1"/>
</dbReference>
<feature type="domain" description="NADP-dependent oxidoreductase" evidence="2">
    <location>
        <begin position="17"/>
        <end position="210"/>
    </location>
</feature>
<dbReference type="Proteomes" id="UP001596447">
    <property type="component" value="Unassembled WGS sequence"/>
</dbReference>
<dbReference type="EMBL" id="JBHTAR010000002">
    <property type="protein sequence ID" value="MFC7197984.1"/>
    <property type="molecule type" value="Genomic_DNA"/>
</dbReference>
<dbReference type="EMBL" id="JBHTAR010000012">
    <property type="protein sequence ID" value="MFC7201832.1"/>
    <property type="molecule type" value="Genomic_DNA"/>
</dbReference>
<reference evidence="7" key="2">
    <citation type="journal article" date="2019" name="Int. J. Syst. Evol. Microbiol.">
        <title>The Global Catalogue of Microorganisms (GCM) 10K type strain sequencing project: providing services to taxonomists for standard genome sequencing and annotation.</title>
        <authorList>
            <consortium name="The Broad Institute Genomics Platform"/>
            <consortium name="The Broad Institute Genome Sequencing Center for Infectious Disease"/>
            <person name="Wu L."/>
            <person name="Ma J."/>
        </authorList>
    </citation>
    <scope>NUCLEOTIDE SEQUENCE [LARGE SCALE GENOMIC DNA]</scope>
    <source>
        <strain evidence="7">XZGYJ-43</strain>
    </source>
</reference>
<evidence type="ECO:0000313" key="7">
    <source>
        <dbReference type="Proteomes" id="UP001596447"/>
    </source>
</evidence>
<reference evidence="5" key="3">
    <citation type="submission" date="2024-09" db="EMBL/GenBank/DDBJ databases">
        <authorList>
            <person name="Sun Q."/>
        </authorList>
    </citation>
    <scope>NUCLEOTIDE SEQUENCE</scope>
    <source>
        <strain evidence="5">NBRC 114356</strain>
    </source>
</reference>
<proteinExistence type="predicted"/>
<dbReference type="GO" id="GO:0016491">
    <property type="term" value="F:oxidoreductase activity"/>
    <property type="evidence" value="ECO:0007669"/>
    <property type="project" value="UniProtKB-KW"/>
</dbReference>
<evidence type="ECO:0000313" key="4">
    <source>
        <dbReference type="EMBL" id="MFC7201797.1"/>
    </source>
</evidence>
<dbReference type="EMBL" id="JBHTAR010000011">
    <property type="protein sequence ID" value="MFC7201797.1"/>
    <property type="molecule type" value="Genomic_DNA"/>
</dbReference>
<evidence type="ECO:0000259" key="2">
    <source>
        <dbReference type="Pfam" id="PF00248"/>
    </source>
</evidence>
<evidence type="ECO:0000313" key="3">
    <source>
        <dbReference type="EMBL" id="MFC7197984.1"/>
    </source>
</evidence>
<dbReference type="AlphaFoldDB" id="A0ABD5Z9B4"/>
<evidence type="ECO:0000256" key="1">
    <source>
        <dbReference type="SAM" id="MobiDB-lite"/>
    </source>
</evidence>
<dbReference type="Pfam" id="PF00248">
    <property type="entry name" value="Aldo_ket_red"/>
    <property type="match status" value="1"/>
</dbReference>
<accession>A0ABD5Z9B4</accession>
<reference evidence="5" key="1">
    <citation type="journal article" date="2014" name="Int. J. Syst. Evol. Microbiol.">
        <title>Complete genome sequence of Corynebacterium casei LMG S-19264T (=DSM 44701T), isolated from a smear-ripened cheese.</title>
        <authorList>
            <consortium name="US DOE Joint Genome Institute (JGI-PGF)"/>
            <person name="Walter F."/>
            <person name="Albersmeier A."/>
            <person name="Kalinowski J."/>
            <person name="Ruckert C."/>
        </authorList>
    </citation>
    <scope>NUCLEOTIDE SEQUENCE [LARGE SCALE GENOMIC DNA]</scope>
    <source>
        <strain evidence="5">NBRC 114356</strain>
    </source>
</reference>